<dbReference type="InterPro" id="IPR020845">
    <property type="entry name" value="AMP-binding_CS"/>
</dbReference>
<dbReference type="Pfam" id="PF00550">
    <property type="entry name" value="PP-binding"/>
    <property type="match status" value="1"/>
</dbReference>
<dbReference type="GO" id="GO:0031177">
    <property type="term" value="F:phosphopantetheine binding"/>
    <property type="evidence" value="ECO:0007669"/>
    <property type="project" value="InterPro"/>
</dbReference>
<evidence type="ECO:0000313" key="5">
    <source>
        <dbReference type="EMBL" id="RVX38753.1"/>
    </source>
</evidence>
<dbReference type="GO" id="GO:0008610">
    <property type="term" value="P:lipid biosynthetic process"/>
    <property type="evidence" value="ECO:0007669"/>
    <property type="project" value="UniProtKB-ARBA"/>
</dbReference>
<dbReference type="InterPro" id="IPR020806">
    <property type="entry name" value="PKS_PP-bd"/>
</dbReference>
<dbReference type="Gene3D" id="3.30.300.30">
    <property type="match status" value="1"/>
</dbReference>
<dbReference type="CDD" id="cd05930">
    <property type="entry name" value="A_NRPS"/>
    <property type="match status" value="1"/>
</dbReference>
<evidence type="ECO:0000313" key="6">
    <source>
        <dbReference type="Proteomes" id="UP000284824"/>
    </source>
</evidence>
<dbReference type="AlphaFoldDB" id="A0A438LZP6"/>
<dbReference type="NCBIfam" id="TIGR01733">
    <property type="entry name" value="AA-adenyl-dom"/>
    <property type="match status" value="1"/>
</dbReference>
<dbReference type="PANTHER" id="PTHR45527:SF1">
    <property type="entry name" value="FATTY ACID SYNTHASE"/>
    <property type="match status" value="1"/>
</dbReference>
<dbReference type="PANTHER" id="PTHR45527">
    <property type="entry name" value="NONRIBOSOMAL PEPTIDE SYNTHETASE"/>
    <property type="match status" value="1"/>
</dbReference>
<dbReference type="InterPro" id="IPR042099">
    <property type="entry name" value="ANL_N_sf"/>
</dbReference>
<comment type="caution">
    <text evidence="5">The sequence shown here is derived from an EMBL/GenBank/DDBJ whole genome shotgun (WGS) entry which is preliminary data.</text>
</comment>
<keyword evidence="2" id="KW-0596">Phosphopantetheine</keyword>
<proteinExistence type="predicted"/>
<dbReference type="InterPro" id="IPR045851">
    <property type="entry name" value="AMP-bd_C_sf"/>
</dbReference>
<evidence type="ECO:0000256" key="2">
    <source>
        <dbReference type="ARBA" id="ARBA00022450"/>
    </source>
</evidence>
<dbReference type="Proteomes" id="UP000284824">
    <property type="component" value="Unassembled WGS sequence"/>
</dbReference>
<dbReference type="RefSeq" id="WP_127931342.1">
    <property type="nucleotide sequence ID" value="NZ_SAUN01000001.1"/>
</dbReference>
<dbReference type="InterPro" id="IPR000873">
    <property type="entry name" value="AMP-dep_synth/lig_dom"/>
</dbReference>
<dbReference type="PROSITE" id="PS50075">
    <property type="entry name" value="CARRIER"/>
    <property type="match status" value="1"/>
</dbReference>
<dbReference type="GO" id="GO:0043041">
    <property type="term" value="P:amino acid activation for nonribosomal peptide biosynthetic process"/>
    <property type="evidence" value="ECO:0007669"/>
    <property type="project" value="TreeGrafter"/>
</dbReference>
<dbReference type="InterPro" id="IPR023213">
    <property type="entry name" value="CAT-like_dom_sf"/>
</dbReference>
<feature type="domain" description="Carrier" evidence="4">
    <location>
        <begin position="954"/>
        <end position="1029"/>
    </location>
</feature>
<dbReference type="SMART" id="SM00823">
    <property type="entry name" value="PKS_PP"/>
    <property type="match status" value="1"/>
</dbReference>
<dbReference type="SUPFAM" id="SSF52777">
    <property type="entry name" value="CoA-dependent acyltransferases"/>
    <property type="match status" value="2"/>
</dbReference>
<dbReference type="SUPFAM" id="SSF56801">
    <property type="entry name" value="Acetyl-CoA synthetase-like"/>
    <property type="match status" value="1"/>
</dbReference>
<organism evidence="5 6">
    <name type="scientific">Nonomuraea polychroma</name>
    <dbReference type="NCBI Taxonomy" id="46176"/>
    <lineage>
        <taxon>Bacteria</taxon>
        <taxon>Bacillati</taxon>
        <taxon>Actinomycetota</taxon>
        <taxon>Actinomycetes</taxon>
        <taxon>Streptosporangiales</taxon>
        <taxon>Streptosporangiaceae</taxon>
        <taxon>Nonomuraea</taxon>
    </lineage>
</organism>
<dbReference type="PROSITE" id="PS00455">
    <property type="entry name" value="AMP_BINDING"/>
    <property type="match status" value="1"/>
</dbReference>
<dbReference type="GO" id="GO:0044550">
    <property type="term" value="P:secondary metabolite biosynthetic process"/>
    <property type="evidence" value="ECO:0007669"/>
    <property type="project" value="TreeGrafter"/>
</dbReference>
<dbReference type="Gene3D" id="3.40.50.12780">
    <property type="entry name" value="N-terminal domain of ligase-like"/>
    <property type="match status" value="1"/>
</dbReference>
<accession>A0A438LZP6</accession>
<dbReference type="Pfam" id="PF00501">
    <property type="entry name" value="AMP-binding"/>
    <property type="match status" value="1"/>
</dbReference>
<evidence type="ECO:0000259" key="4">
    <source>
        <dbReference type="PROSITE" id="PS50075"/>
    </source>
</evidence>
<keyword evidence="6" id="KW-1185">Reference proteome</keyword>
<dbReference type="InterPro" id="IPR036736">
    <property type="entry name" value="ACP-like_sf"/>
</dbReference>
<dbReference type="Pfam" id="PF13193">
    <property type="entry name" value="AMP-binding_C"/>
    <property type="match status" value="1"/>
</dbReference>
<dbReference type="InterPro" id="IPR010071">
    <property type="entry name" value="AA_adenyl_dom"/>
</dbReference>
<evidence type="ECO:0000256" key="3">
    <source>
        <dbReference type="ARBA" id="ARBA00022553"/>
    </source>
</evidence>
<dbReference type="InterPro" id="IPR001242">
    <property type="entry name" value="Condensation_dom"/>
</dbReference>
<gene>
    <name evidence="5" type="ORF">EDD27_1077</name>
</gene>
<keyword evidence="3" id="KW-0597">Phosphoprotein</keyword>
<dbReference type="InterPro" id="IPR009081">
    <property type="entry name" value="PP-bd_ACP"/>
</dbReference>
<dbReference type="Gene3D" id="3.30.559.10">
    <property type="entry name" value="Chloramphenicol acetyltransferase-like domain"/>
    <property type="match status" value="1"/>
</dbReference>
<sequence>MEAAADLDLSVATRKEEALWLLERLVPESAANNLALAFQFEGTLDASDLTEALLILLRRHEALRTVYFAAGAELVKGVTPAADFRVEVSEAGDLAPGDLDLALRPFATRRFVLDGRPLLRAGLFRHPDGDVVCLAFHHLVYDIISGTTLFEELMAAYEAVAAGRPAPPELLVPVAAYHEPEPAEPDLAYWREQLADFDPGTLDLRCGTPDTPATTLRGDHIAHVLSPEATAAAKRLPLELRAPESVVLLAAFDLLLAAHGAGPDITVGSPVSVRPRETPGIVGHHTNVLPLRVLVDPAESFRALVRRARDTYFNALAHAGVAVDSISELVPRAGSSWRNRLCRHLFNYYPQLELKEYTMAGRRVRPVVVESGYSKFDLEFFVASSAQAVQITARYSTEKLARADAEMLLRRYEALLVSLGEDPDRPNADVPVWSEEDQSVIGAANATAKRFEPANVLEAVHGHARRVPDAVAMQDGDRFVGYGRLWHAAVAARDLLVESGVGKGDIVAIAASRSPELTAAVLGVWLAGAAYLPVDPEHPAQRVAYLLADSGAKAVFTDRPGLAPDAVTLPLPSVADAADGRPEDMPGLDLDPESCAYLIYTSGSTGRPKGTLIPHRAISNIAADYTVRLGATPADATLWMTTFAFDMANLEHYVPLYSGGRIVIAPDQARTDGRLLRELIERHDPGIIQATPTTLRLVLDEIAGHLRGRRVVVGAEPVPVTLARRLVETGCEPHHAYGPTETTTWCTWGTFGPGLGDRLDVGEPIWNTQVMVLAPDGRELPIGVRGEVCIAGAGVALGYHGLPELNADRFGEHPVHGRYYRSGDMGQWRADGTLELFGRADRQVKLRGNRIELGEIEATLLGHPKVRAAAAVVVGDRSADGRLVVFVESTAGGGIADDLWSHARAELPRSAIPQDFIIVDALPTSANEKVDYPALEAMAASSRPAAQAEGGGPGPDDDLLRALLEHWRKLLERDDITAETNFFTHGGHSLLGARLLQEIEQSLGVTVKLADLFSAPTPEALAEHIRAGLPSAG</sequence>
<dbReference type="GO" id="GO:0003824">
    <property type="term" value="F:catalytic activity"/>
    <property type="evidence" value="ECO:0007669"/>
    <property type="project" value="InterPro"/>
</dbReference>
<name>A0A438LZP6_9ACTN</name>
<dbReference type="Pfam" id="PF00668">
    <property type="entry name" value="Condensation"/>
    <property type="match status" value="1"/>
</dbReference>
<evidence type="ECO:0000256" key="1">
    <source>
        <dbReference type="ARBA" id="ARBA00001957"/>
    </source>
</evidence>
<dbReference type="InterPro" id="IPR025110">
    <property type="entry name" value="AMP-bd_C"/>
</dbReference>
<dbReference type="EMBL" id="SAUN01000001">
    <property type="protein sequence ID" value="RVX38753.1"/>
    <property type="molecule type" value="Genomic_DNA"/>
</dbReference>
<dbReference type="Gene3D" id="1.10.1200.10">
    <property type="entry name" value="ACP-like"/>
    <property type="match status" value="1"/>
</dbReference>
<protein>
    <submittedName>
        <fullName evidence="5">Amino acid adenylation domain-containing protein</fullName>
    </submittedName>
</protein>
<dbReference type="OrthoDB" id="3671989at2"/>
<dbReference type="Gene3D" id="3.30.559.30">
    <property type="entry name" value="Nonribosomal peptide synthetase, condensation domain"/>
    <property type="match status" value="1"/>
</dbReference>
<comment type="cofactor">
    <cofactor evidence="1">
        <name>pantetheine 4'-phosphate</name>
        <dbReference type="ChEBI" id="CHEBI:47942"/>
    </cofactor>
</comment>
<dbReference type="GO" id="GO:0005737">
    <property type="term" value="C:cytoplasm"/>
    <property type="evidence" value="ECO:0007669"/>
    <property type="project" value="TreeGrafter"/>
</dbReference>
<reference evidence="5 6" key="1">
    <citation type="submission" date="2019-01" db="EMBL/GenBank/DDBJ databases">
        <title>Sequencing the genomes of 1000 actinobacteria strains.</title>
        <authorList>
            <person name="Klenk H.-P."/>
        </authorList>
    </citation>
    <scope>NUCLEOTIDE SEQUENCE [LARGE SCALE GENOMIC DNA]</scope>
    <source>
        <strain evidence="5 6">DSM 43925</strain>
    </source>
</reference>
<dbReference type="SUPFAM" id="SSF47336">
    <property type="entry name" value="ACP-like"/>
    <property type="match status" value="1"/>
</dbReference>